<evidence type="ECO:0000259" key="6">
    <source>
        <dbReference type="PROSITE" id="PS50883"/>
    </source>
</evidence>
<keyword evidence="3" id="KW-0812">Transmembrane</keyword>
<evidence type="ECO:0000313" key="8">
    <source>
        <dbReference type="EMBL" id="AUD78393.1"/>
    </source>
</evidence>
<dbReference type="GO" id="GO:0006355">
    <property type="term" value="P:regulation of DNA-templated transcription"/>
    <property type="evidence" value="ECO:0007669"/>
    <property type="project" value="InterPro"/>
</dbReference>
<gene>
    <name evidence="8" type="ORF">CW740_03670</name>
</gene>
<feature type="transmembrane region" description="Helical" evidence="3">
    <location>
        <begin position="218"/>
        <end position="238"/>
    </location>
</feature>
<dbReference type="PROSITE" id="PS50113">
    <property type="entry name" value="PAC"/>
    <property type="match status" value="1"/>
</dbReference>
<dbReference type="SMART" id="SM00065">
    <property type="entry name" value="GAF"/>
    <property type="match status" value="1"/>
</dbReference>
<dbReference type="Pfam" id="PF13185">
    <property type="entry name" value="GAF_2"/>
    <property type="match status" value="1"/>
</dbReference>
<feature type="domain" description="EAL" evidence="6">
    <location>
        <begin position="867"/>
        <end position="1121"/>
    </location>
</feature>
<feature type="transmembrane region" description="Helical" evidence="3">
    <location>
        <begin position="78"/>
        <end position="97"/>
    </location>
</feature>
<dbReference type="GO" id="GO:0071111">
    <property type="term" value="F:cyclic-guanylate-specific phosphodiesterase activity"/>
    <property type="evidence" value="ECO:0007669"/>
    <property type="project" value="UniProtKB-EC"/>
</dbReference>
<dbReference type="PROSITE" id="PS50883">
    <property type="entry name" value="EAL"/>
    <property type="match status" value="1"/>
</dbReference>
<proteinExistence type="predicted"/>
<dbReference type="Pfam" id="PF00990">
    <property type="entry name" value="GGDEF"/>
    <property type="match status" value="1"/>
</dbReference>
<dbReference type="InterPro" id="IPR052155">
    <property type="entry name" value="Biofilm_reg_signaling"/>
</dbReference>
<dbReference type="PROSITE" id="PS50112">
    <property type="entry name" value="PAS"/>
    <property type="match status" value="1"/>
</dbReference>
<protein>
    <recommendedName>
        <fullName evidence="1">cyclic-guanylate-specific phosphodiesterase</fullName>
        <ecNumber evidence="1">3.1.4.52</ecNumber>
    </recommendedName>
</protein>
<evidence type="ECO:0000259" key="4">
    <source>
        <dbReference type="PROSITE" id="PS50112"/>
    </source>
</evidence>
<dbReference type="InterPro" id="IPR000014">
    <property type="entry name" value="PAS"/>
</dbReference>
<feature type="transmembrane region" description="Helical" evidence="3">
    <location>
        <begin position="188"/>
        <end position="206"/>
    </location>
</feature>
<keyword evidence="2" id="KW-0973">c-di-GMP</keyword>
<dbReference type="EC" id="3.1.4.52" evidence="1"/>
<evidence type="ECO:0000259" key="7">
    <source>
        <dbReference type="PROSITE" id="PS50887"/>
    </source>
</evidence>
<dbReference type="EMBL" id="CP025120">
    <property type="protein sequence ID" value="AUD78393.1"/>
    <property type="molecule type" value="Genomic_DNA"/>
</dbReference>
<dbReference type="SUPFAM" id="SSF55785">
    <property type="entry name" value="PYP-like sensor domain (PAS domain)"/>
    <property type="match status" value="1"/>
</dbReference>
<dbReference type="InterPro" id="IPR035919">
    <property type="entry name" value="EAL_sf"/>
</dbReference>
<dbReference type="RefSeq" id="WP_106646264.1">
    <property type="nucleotide sequence ID" value="NZ_BMGO01000002.1"/>
</dbReference>
<feature type="transmembrane region" description="Helical" evidence="3">
    <location>
        <begin position="149"/>
        <end position="168"/>
    </location>
</feature>
<dbReference type="InterPro" id="IPR001633">
    <property type="entry name" value="EAL_dom"/>
</dbReference>
<evidence type="ECO:0000313" key="9">
    <source>
        <dbReference type="Proteomes" id="UP000232693"/>
    </source>
</evidence>
<dbReference type="NCBIfam" id="TIGR00254">
    <property type="entry name" value="GGDEF"/>
    <property type="match status" value="1"/>
</dbReference>
<dbReference type="Proteomes" id="UP000232693">
    <property type="component" value="Chromosome"/>
</dbReference>
<dbReference type="Gene3D" id="3.30.450.40">
    <property type="match status" value="1"/>
</dbReference>
<dbReference type="InterPro" id="IPR003018">
    <property type="entry name" value="GAF"/>
</dbReference>
<dbReference type="InterPro" id="IPR033425">
    <property type="entry name" value="MASE3"/>
</dbReference>
<dbReference type="KEGG" id="kpd:CW740_03670"/>
<feature type="domain" description="GGDEF" evidence="7">
    <location>
        <begin position="726"/>
        <end position="858"/>
    </location>
</feature>
<dbReference type="SMART" id="SM00052">
    <property type="entry name" value="EAL"/>
    <property type="match status" value="1"/>
</dbReference>
<dbReference type="CDD" id="cd01949">
    <property type="entry name" value="GGDEF"/>
    <property type="match status" value="1"/>
</dbReference>
<dbReference type="NCBIfam" id="TIGR00229">
    <property type="entry name" value="sensory_box"/>
    <property type="match status" value="1"/>
</dbReference>
<feature type="transmembrane region" description="Helical" evidence="3">
    <location>
        <begin position="15"/>
        <end position="33"/>
    </location>
</feature>
<evidence type="ECO:0000256" key="1">
    <source>
        <dbReference type="ARBA" id="ARBA00012282"/>
    </source>
</evidence>
<dbReference type="InterPro" id="IPR035965">
    <property type="entry name" value="PAS-like_dom_sf"/>
</dbReference>
<dbReference type="Gene3D" id="3.20.20.450">
    <property type="entry name" value="EAL domain"/>
    <property type="match status" value="1"/>
</dbReference>
<evidence type="ECO:0000256" key="3">
    <source>
        <dbReference type="SAM" id="Phobius"/>
    </source>
</evidence>
<keyword evidence="3" id="KW-0472">Membrane</keyword>
<dbReference type="PANTHER" id="PTHR44757">
    <property type="entry name" value="DIGUANYLATE CYCLASE DGCP"/>
    <property type="match status" value="1"/>
</dbReference>
<reference evidence="8 9" key="1">
    <citation type="submission" date="2017-12" db="EMBL/GenBank/DDBJ databases">
        <title>Kangiella profundi FT102 completed genome.</title>
        <authorList>
            <person name="Xu J."/>
            <person name="Wang J."/>
            <person name="Lu Y."/>
        </authorList>
    </citation>
    <scope>NUCLEOTIDE SEQUENCE [LARGE SCALE GENOMIC DNA]</scope>
    <source>
        <strain evidence="8 9">FT102</strain>
    </source>
</reference>
<evidence type="ECO:0000256" key="2">
    <source>
        <dbReference type="ARBA" id="ARBA00022636"/>
    </source>
</evidence>
<dbReference type="InterPro" id="IPR013767">
    <property type="entry name" value="PAS_fold"/>
</dbReference>
<dbReference type="CDD" id="cd01948">
    <property type="entry name" value="EAL"/>
    <property type="match status" value="1"/>
</dbReference>
<dbReference type="SUPFAM" id="SSF55073">
    <property type="entry name" value="Nucleotide cyclase"/>
    <property type="match status" value="1"/>
</dbReference>
<dbReference type="OrthoDB" id="8416215at2"/>
<dbReference type="Pfam" id="PF00563">
    <property type="entry name" value="EAL"/>
    <property type="match status" value="1"/>
</dbReference>
<dbReference type="InterPro" id="IPR029016">
    <property type="entry name" value="GAF-like_dom_sf"/>
</dbReference>
<dbReference type="FunFam" id="3.20.20.450:FF:000001">
    <property type="entry name" value="Cyclic di-GMP phosphodiesterase yahA"/>
    <property type="match status" value="1"/>
</dbReference>
<dbReference type="SUPFAM" id="SSF55781">
    <property type="entry name" value="GAF domain-like"/>
    <property type="match status" value="1"/>
</dbReference>
<sequence length="1131" mass="127138">MLTKLRSLQSSDRSVSAWVITLVISMGIVLVLPEPELSRGLASYLPLHTTLEIIAIAVACMVFGIAWVTQKFQPSPKVIILGTGALTVLHLDITHTISYQGMPPFITPSGPEKAINFWLAARFMMALTLLFVACISYKVEQKLTKISRYFWLVLALIIVALFHIWFLYFPQSVPATFIPGEGLTSFKVITEYVLIGIYLFSGFLLIKQLSHVREFGVNWLVAAAVTMAMSEFFFTLYANVSDMYNLIGHVYKVIAFSFLYRGLFVETVQSPFINMLQLQAKLSATIDTLPDILVEVDAKGNHVEIHSSDPKLLIDKPENLVGKNIKQVMSKEAAKTCFEAMEVADKIGISRGARIKLNTQIGEHTFELSIARKASQAGNPPTFLILSRDISSTIEFEQQIAHEAKLNKHLLELQNHLHVGGEKHFMQHSVDTAENLTDSSIAFIHFIDETQKIIKIVTWSTNTLAHHCTANFENHYPIDQAGIWADSIRTKRPVVINNYQDSSAKKGLPDGHAYLKRFISLPVIENNKVTMMVGVGNKATDYNEQDVETLQILANTIWNLIKQRWQDTTIRRLSTGIDQNPYPVLITDTDGKIQYVNRAFTETTGFSEQEAIGKSPIEFSAENDPDKTFKGIWRQLARGEAWRGELISQRQDGSQYTEFAMIYPVRNEQGKIINYVAHKEDITLKKIAEEKIHQLSNYDQLTGLLKREMLEERLQQLLDDSFRQKQTMTVIWLDLDNFKTINDSLGHQVGDLILIEVANRLRFELGKQSIISRIAGDTFAAVLPATSEHSAAIISKKLLENIQRKIKFNSHALSVSTSIGLALSPNDGNSAVKLMMRAEAAMYRAKQDGRNSFRFFAQEMQEHSLRSLQLSAALKDALSNDQFHLVYQPQLSLTDNAIVGAEALLRWEHPEWGAISPAEFIPLAEQNGLIVKIGEWVLQQVATQQKQWLSKGLPEIIVAINISALQFHQQNLVERISNIIQEAGVSPSNIEIELTEAVALKDPEVAGKTIDALSQQGFKVSIDDFGTGYSSMSYLKRFAVHKLKIDQSFIKDIVTDIDDQAIVTAIIQMAHSLHKTTIAEGVETQEQLEFLKEKGCEEIQGYWYSRPLVTEQFEVFLTTNKSNKAVEVSVP</sequence>
<dbReference type="InterPro" id="IPR029787">
    <property type="entry name" value="Nucleotide_cyclase"/>
</dbReference>
<dbReference type="CDD" id="cd00130">
    <property type="entry name" value="PAS"/>
    <property type="match status" value="1"/>
</dbReference>
<dbReference type="SUPFAM" id="SSF141868">
    <property type="entry name" value="EAL domain-like"/>
    <property type="match status" value="1"/>
</dbReference>
<dbReference type="PROSITE" id="PS50887">
    <property type="entry name" value="GGDEF"/>
    <property type="match status" value="1"/>
</dbReference>
<dbReference type="Pfam" id="PF00989">
    <property type="entry name" value="PAS"/>
    <property type="match status" value="1"/>
</dbReference>
<feature type="transmembrane region" description="Helical" evidence="3">
    <location>
        <begin position="117"/>
        <end position="137"/>
    </location>
</feature>
<dbReference type="InterPro" id="IPR043128">
    <property type="entry name" value="Rev_trsase/Diguanyl_cyclase"/>
</dbReference>
<dbReference type="InterPro" id="IPR000160">
    <property type="entry name" value="GGDEF_dom"/>
</dbReference>
<feature type="domain" description="PAC" evidence="5">
    <location>
        <begin position="640"/>
        <end position="694"/>
    </location>
</feature>
<dbReference type="PANTHER" id="PTHR44757:SF2">
    <property type="entry name" value="BIOFILM ARCHITECTURE MAINTENANCE PROTEIN MBAA"/>
    <property type="match status" value="1"/>
</dbReference>
<keyword evidence="3" id="KW-1133">Transmembrane helix</keyword>
<dbReference type="SMART" id="SM00267">
    <property type="entry name" value="GGDEF"/>
    <property type="match status" value="1"/>
</dbReference>
<name>A0A2K9APQ2_9GAMM</name>
<dbReference type="Gene3D" id="3.30.450.20">
    <property type="entry name" value="PAS domain"/>
    <property type="match status" value="2"/>
</dbReference>
<organism evidence="8 9">
    <name type="scientific">Kangiella profundi</name>
    <dbReference type="NCBI Taxonomy" id="1561924"/>
    <lineage>
        <taxon>Bacteria</taxon>
        <taxon>Pseudomonadati</taxon>
        <taxon>Pseudomonadota</taxon>
        <taxon>Gammaproteobacteria</taxon>
        <taxon>Kangiellales</taxon>
        <taxon>Kangiellaceae</taxon>
        <taxon>Kangiella</taxon>
    </lineage>
</organism>
<evidence type="ECO:0000259" key="5">
    <source>
        <dbReference type="PROSITE" id="PS50113"/>
    </source>
</evidence>
<dbReference type="AlphaFoldDB" id="A0A2K9APQ2"/>
<dbReference type="Pfam" id="PF17159">
    <property type="entry name" value="MASE3"/>
    <property type="match status" value="1"/>
</dbReference>
<dbReference type="Gene3D" id="3.30.70.270">
    <property type="match status" value="1"/>
</dbReference>
<dbReference type="InterPro" id="IPR000700">
    <property type="entry name" value="PAS-assoc_C"/>
</dbReference>
<dbReference type="SMART" id="SM00091">
    <property type="entry name" value="PAS"/>
    <property type="match status" value="2"/>
</dbReference>
<feature type="domain" description="PAS" evidence="4">
    <location>
        <begin position="569"/>
        <end position="639"/>
    </location>
</feature>
<feature type="transmembrane region" description="Helical" evidence="3">
    <location>
        <begin position="45"/>
        <end position="66"/>
    </location>
</feature>
<accession>A0A2K9APQ2</accession>
<keyword evidence="9" id="KW-1185">Reference proteome</keyword>